<sequence>MKHLLLSAAVSVVGLAMGATGALAQSHPMDGLTGEEIRKAGSILREAGVTNDQTLYPLIDLVEPEKAEVLAFKPGDTLTRRAMVQYTDEKGFSEAVVNLTSGEVESDGPIEGQPMVLFTEFMSAMETTLADSRVQDGLKKRGLTAEDVFCLPLTAGSFFTPEYDGTRLMKVPCYVNPTGSNFYAKPIEGLYAVIDLTSKTVTEVIDEGALPLPQDPWGYTEEEIAERAPLRPETNPVLLKQEGEPNYVLDGGHLSWDIWDFRFRTEKRAGLVVSNINVMDGDTKRPIIYQTHLSEVFVPYMDPGEGWYWRTYMDSGEYGFGLFMTPLEAGIDCPAYATFLPALISDDSGAPLEIPNAICIFERNIGDPAWRHYEVFAQSEDTFTPAEGRPATELVVRTASEVGNYDYLIDYRFYQNGDIRIMIGATGLDGVKGAAATSMNDPTAEEETRHGTLIAPNLVAANHDHYFNFKVDFDIDRPENMFATMDIVPAEVDADSPRRSLWTVEHNMPDSEMDARYQISAMKPRYFHYSNPAREGHLGHTPGYMIHHGSIAYGPFDFTNDPPMKRNAYIEYSVWNTVYDPDQRYAGGKYPFQSDGSDTLAEWVKADRPLANQDIVAWFTAGFHHIPRMEDWPVMSTEWKTVHLMPHNYFATNPAMTLRKGK</sequence>
<dbReference type="Gene3D" id="2.70.98.20">
    <property type="entry name" value="Copper amine oxidase, catalytic domain"/>
    <property type="match status" value="1"/>
</dbReference>
<evidence type="ECO:0000259" key="11">
    <source>
        <dbReference type="Pfam" id="PF02728"/>
    </source>
</evidence>
<name>A0A231UYE5_9HYPH</name>
<evidence type="ECO:0000256" key="4">
    <source>
        <dbReference type="ARBA" id="ARBA00023002"/>
    </source>
</evidence>
<dbReference type="GO" id="GO:0008131">
    <property type="term" value="F:primary methylamine oxidase activity"/>
    <property type="evidence" value="ECO:0007669"/>
    <property type="project" value="InterPro"/>
</dbReference>
<comment type="similarity">
    <text evidence="1 8">Belongs to the copper/topaquinone oxidase family.</text>
</comment>
<evidence type="ECO:0000256" key="1">
    <source>
        <dbReference type="ARBA" id="ARBA00007983"/>
    </source>
</evidence>
<dbReference type="SUPFAM" id="SSF54416">
    <property type="entry name" value="Amine oxidase N-terminal region"/>
    <property type="match status" value="2"/>
</dbReference>
<dbReference type="InterPro" id="IPR000269">
    <property type="entry name" value="Cu_amine_oxidase"/>
</dbReference>
<feature type="domain" description="AGAO-like N2" evidence="12">
    <location>
        <begin position="33"/>
        <end position="107"/>
    </location>
</feature>
<accession>A0A231UYE5</accession>
<keyword evidence="4 8" id="KW-0560">Oxidoreductase</keyword>
<evidence type="ECO:0000313" key="13">
    <source>
        <dbReference type="EMBL" id="OXT00821.1"/>
    </source>
</evidence>
<keyword evidence="2 8" id="KW-0479">Metal-binding</keyword>
<dbReference type="InterPro" id="IPR015798">
    <property type="entry name" value="Cu_amine_oxidase_C"/>
</dbReference>
<proteinExistence type="inferred from homology"/>
<evidence type="ECO:0000256" key="6">
    <source>
        <dbReference type="PIRSR" id="PIRSR600269-50"/>
    </source>
</evidence>
<dbReference type="InterPro" id="IPR016182">
    <property type="entry name" value="Cu_amine_oxidase_N-reg"/>
</dbReference>
<comment type="PTM">
    <text evidence="7 8">Topaquinone (TPQ) is generated by copper-dependent autoxidation of a specific tyrosyl residue.</text>
</comment>
<evidence type="ECO:0000259" key="12">
    <source>
        <dbReference type="Pfam" id="PF21994"/>
    </source>
</evidence>
<dbReference type="GO" id="GO:0048038">
    <property type="term" value="F:quinone binding"/>
    <property type="evidence" value="ECO:0007669"/>
    <property type="project" value="InterPro"/>
</dbReference>
<keyword evidence="14" id="KW-1185">Reference proteome</keyword>
<keyword evidence="3 6" id="KW-0801">TPQ</keyword>
<dbReference type="Pfam" id="PF02728">
    <property type="entry name" value="Cu_amine_oxidN3"/>
    <property type="match status" value="1"/>
</dbReference>
<evidence type="ECO:0000256" key="3">
    <source>
        <dbReference type="ARBA" id="ARBA00022772"/>
    </source>
</evidence>
<dbReference type="PANTHER" id="PTHR10638:SF41">
    <property type="entry name" value="AMINE OXIDASE"/>
    <property type="match status" value="1"/>
</dbReference>
<dbReference type="InterPro" id="IPR015802">
    <property type="entry name" value="Cu_amine_oxidase_N3"/>
</dbReference>
<reference evidence="14" key="1">
    <citation type="journal article" date="2017" name="Int. J. Syst. Evol. Microbiol.">
        <title>Notoacmeibacter marinus gen. nov., sp. nov., isolated from the gut of a limpet and proposal of Notoacmeibacteraceae fam. nov. in the order Rhizobiales of the class Alphaproteobacteria.</title>
        <authorList>
            <person name="Huang Z."/>
            <person name="Guo F."/>
            <person name="Lai Q."/>
        </authorList>
    </citation>
    <scope>NUCLEOTIDE SEQUENCE [LARGE SCALE GENOMIC DNA]</scope>
    <source>
        <strain evidence="14">XMTR2A4</strain>
    </source>
</reference>
<keyword evidence="5 8" id="KW-0186">Copper</keyword>
<feature type="active site" description="Schiff-base intermediate with substrate; via topaquinone" evidence="6">
    <location>
        <position position="405"/>
    </location>
</feature>
<gene>
    <name evidence="13" type="ORF">B7H23_12150</name>
</gene>
<evidence type="ECO:0000256" key="7">
    <source>
        <dbReference type="PIRSR" id="PIRSR600269-51"/>
    </source>
</evidence>
<dbReference type="PROSITE" id="PS01165">
    <property type="entry name" value="COPPER_AMINE_OXID_2"/>
    <property type="match status" value="1"/>
</dbReference>
<dbReference type="InterPro" id="IPR049947">
    <property type="entry name" value="Cu_Am_Ox_Cu-bd"/>
</dbReference>
<feature type="domain" description="Copper amine oxidase catalytic" evidence="10">
    <location>
        <begin position="240"/>
        <end position="656"/>
    </location>
</feature>
<evidence type="ECO:0000256" key="8">
    <source>
        <dbReference type="RuleBase" id="RU000672"/>
    </source>
</evidence>
<feature type="active site" description="Proton acceptor" evidence="6">
    <location>
        <position position="314"/>
    </location>
</feature>
<dbReference type="Pfam" id="PF21994">
    <property type="entry name" value="AGAO-like_N2"/>
    <property type="match status" value="1"/>
</dbReference>
<dbReference type="GO" id="GO:0005507">
    <property type="term" value="F:copper ion binding"/>
    <property type="evidence" value="ECO:0007669"/>
    <property type="project" value="InterPro"/>
</dbReference>
<dbReference type="PRINTS" id="PR00766">
    <property type="entry name" value="CUDAOXIDASE"/>
</dbReference>
<dbReference type="RefSeq" id="WP_094077638.1">
    <property type="nucleotide sequence ID" value="NZ_NBYO01000002.1"/>
</dbReference>
<feature type="signal peptide" evidence="9">
    <location>
        <begin position="1"/>
        <end position="24"/>
    </location>
</feature>
<dbReference type="EC" id="1.4.3.-" evidence="8"/>
<protein>
    <recommendedName>
        <fullName evidence="8">Amine oxidase</fullName>
        <ecNumber evidence="8">1.4.3.-</ecNumber>
    </recommendedName>
</protein>
<evidence type="ECO:0000256" key="9">
    <source>
        <dbReference type="SAM" id="SignalP"/>
    </source>
</evidence>
<organism evidence="13 14">
    <name type="scientific">Notoacmeibacter marinus</name>
    <dbReference type="NCBI Taxonomy" id="1876515"/>
    <lineage>
        <taxon>Bacteria</taxon>
        <taxon>Pseudomonadati</taxon>
        <taxon>Pseudomonadota</taxon>
        <taxon>Alphaproteobacteria</taxon>
        <taxon>Hyphomicrobiales</taxon>
        <taxon>Notoacmeibacteraceae</taxon>
        <taxon>Notoacmeibacter</taxon>
    </lineage>
</organism>
<dbReference type="GO" id="GO:0009308">
    <property type="term" value="P:amine metabolic process"/>
    <property type="evidence" value="ECO:0007669"/>
    <property type="project" value="UniProtKB-UniRule"/>
</dbReference>
<dbReference type="AlphaFoldDB" id="A0A231UYE5"/>
<dbReference type="InterPro" id="IPR036460">
    <property type="entry name" value="Cu_amine_oxidase_C_sf"/>
</dbReference>
<dbReference type="Pfam" id="PF01179">
    <property type="entry name" value="Cu_amine_oxid"/>
    <property type="match status" value="1"/>
</dbReference>
<feature type="chain" id="PRO_5012466558" description="Amine oxidase" evidence="9">
    <location>
        <begin position="25"/>
        <end position="662"/>
    </location>
</feature>
<dbReference type="Proteomes" id="UP000215405">
    <property type="component" value="Unassembled WGS sequence"/>
</dbReference>
<feature type="modified residue" description="2',4',5'-topaquinone" evidence="7">
    <location>
        <position position="405"/>
    </location>
</feature>
<dbReference type="Gene3D" id="3.10.450.40">
    <property type="match status" value="2"/>
</dbReference>
<comment type="cofactor">
    <cofactor evidence="8">
        <name>Cu cation</name>
        <dbReference type="ChEBI" id="CHEBI:23378"/>
    </cofactor>
    <text evidence="8">Contains 1 topaquinone per subunit.</text>
</comment>
<feature type="domain" description="Copper amine oxidase N3-terminal" evidence="11">
    <location>
        <begin position="114"/>
        <end position="208"/>
    </location>
</feature>
<evidence type="ECO:0000256" key="5">
    <source>
        <dbReference type="ARBA" id="ARBA00023008"/>
    </source>
</evidence>
<evidence type="ECO:0000313" key="14">
    <source>
        <dbReference type="Proteomes" id="UP000215405"/>
    </source>
</evidence>
<dbReference type="SUPFAM" id="SSF49998">
    <property type="entry name" value="Amine oxidase catalytic domain"/>
    <property type="match status" value="1"/>
</dbReference>
<keyword evidence="9" id="KW-0732">Signal</keyword>
<evidence type="ECO:0000259" key="10">
    <source>
        <dbReference type="Pfam" id="PF01179"/>
    </source>
</evidence>
<evidence type="ECO:0000256" key="2">
    <source>
        <dbReference type="ARBA" id="ARBA00022723"/>
    </source>
</evidence>
<dbReference type="InterPro" id="IPR054157">
    <property type="entry name" value="AGAO-like_N2"/>
</dbReference>
<comment type="caution">
    <text evidence="13">The sequence shown here is derived from an EMBL/GenBank/DDBJ whole genome shotgun (WGS) entry which is preliminary data.</text>
</comment>
<dbReference type="PANTHER" id="PTHR10638">
    <property type="entry name" value="COPPER AMINE OXIDASE"/>
    <property type="match status" value="1"/>
</dbReference>
<dbReference type="EMBL" id="NBYO01000002">
    <property type="protein sequence ID" value="OXT00821.1"/>
    <property type="molecule type" value="Genomic_DNA"/>
</dbReference>